<name>A0ABM0MEZ3_SACKO</name>
<keyword evidence="5" id="KW-0430">Lectin</keyword>
<sequence length="317" mass="35096">MENNQYLNQMLTRDINFILEYQLRLVNVAFGKTATQSSDWSASFPASNAVDGNTATNWGSGSCTSTTNEQGAWWKVDLGANYLVYEVIVTNRQDCCETRIVNSEIRVGLSEDISQNTQCGEKITVSQTSQANIDFQCSSPIVGRYVSMQLVERSDLLNFCEMQVMVEESQLELTNVAIGKTATQSSDWSASFPASNAVDGNTNTNWGSGSCTSTQGEEGAWWKVDLGANYLVYVVIVTNRQDCCETRIVNSEIRVGLSEDISQNTQCGDIITESQTSQANIYFQCISPIFGRYVSMQLVEGSELLNFCEMRVIAEEL</sequence>
<keyword evidence="7" id="KW-1015">Disulfide bond</keyword>
<dbReference type="GeneID" id="102809092"/>
<dbReference type="InterPro" id="IPR000421">
    <property type="entry name" value="FA58C"/>
</dbReference>
<dbReference type="InterPro" id="IPR006585">
    <property type="entry name" value="FTP1"/>
</dbReference>
<keyword evidence="6" id="KW-0106">Calcium</keyword>
<dbReference type="RefSeq" id="XP_006818584.1">
    <property type="nucleotide sequence ID" value="XM_006818521.1"/>
</dbReference>
<protein>
    <submittedName>
        <fullName evidence="10">Pentraxin fusion protein-like</fullName>
    </submittedName>
</protein>
<dbReference type="SMART" id="SM00607">
    <property type="entry name" value="FTP"/>
    <property type="match status" value="2"/>
</dbReference>
<evidence type="ECO:0000259" key="8">
    <source>
        <dbReference type="PROSITE" id="PS50022"/>
    </source>
</evidence>
<keyword evidence="9" id="KW-1185">Reference proteome</keyword>
<feature type="domain" description="F5/8 type C" evidence="8">
    <location>
        <begin position="18"/>
        <end position="167"/>
    </location>
</feature>
<comment type="function">
    <text evidence="1">Acts as a defensive agent. Recognizes blood group fucosylated oligosaccharides including A, B, H and Lewis B-type antigens. Does not recognize Lewis A antigen and has low affinity for monovalent haptens.</text>
</comment>
<evidence type="ECO:0000313" key="9">
    <source>
        <dbReference type="Proteomes" id="UP000694865"/>
    </source>
</evidence>
<evidence type="ECO:0000256" key="7">
    <source>
        <dbReference type="ARBA" id="ARBA00023157"/>
    </source>
</evidence>
<evidence type="ECO:0000256" key="3">
    <source>
        <dbReference type="ARBA" id="ARBA00011233"/>
    </source>
</evidence>
<evidence type="ECO:0000256" key="1">
    <source>
        <dbReference type="ARBA" id="ARBA00002219"/>
    </source>
</evidence>
<evidence type="ECO:0000256" key="6">
    <source>
        <dbReference type="ARBA" id="ARBA00022837"/>
    </source>
</evidence>
<gene>
    <name evidence="10" type="primary">LOC102809092</name>
</gene>
<organism evidence="9 10">
    <name type="scientific">Saccoglossus kowalevskii</name>
    <name type="common">Acorn worm</name>
    <dbReference type="NCBI Taxonomy" id="10224"/>
    <lineage>
        <taxon>Eukaryota</taxon>
        <taxon>Metazoa</taxon>
        <taxon>Hemichordata</taxon>
        <taxon>Enteropneusta</taxon>
        <taxon>Harrimaniidae</taxon>
        <taxon>Saccoglossus</taxon>
    </lineage>
</organism>
<dbReference type="PROSITE" id="PS50022">
    <property type="entry name" value="FA58C_3"/>
    <property type="match status" value="1"/>
</dbReference>
<reference evidence="10" key="1">
    <citation type="submission" date="2025-08" db="UniProtKB">
        <authorList>
            <consortium name="RefSeq"/>
        </authorList>
    </citation>
    <scope>IDENTIFICATION</scope>
    <source>
        <tissue evidence="10">Testes</tissue>
    </source>
</reference>
<dbReference type="Proteomes" id="UP000694865">
    <property type="component" value="Unplaced"/>
</dbReference>
<dbReference type="PANTHER" id="PTHR45713">
    <property type="entry name" value="FTP DOMAIN-CONTAINING PROTEIN"/>
    <property type="match status" value="1"/>
</dbReference>
<dbReference type="Gene3D" id="2.60.120.260">
    <property type="entry name" value="Galactose-binding domain-like"/>
    <property type="match status" value="2"/>
</dbReference>
<proteinExistence type="inferred from homology"/>
<evidence type="ECO:0000256" key="2">
    <source>
        <dbReference type="ARBA" id="ARBA00010147"/>
    </source>
</evidence>
<dbReference type="Pfam" id="PF22633">
    <property type="entry name" value="F5_F8_type_C_2"/>
    <property type="match status" value="2"/>
</dbReference>
<accession>A0ABM0MEZ3</accession>
<evidence type="ECO:0000313" key="10">
    <source>
        <dbReference type="RefSeq" id="XP_006818584.1"/>
    </source>
</evidence>
<dbReference type="InterPro" id="IPR051941">
    <property type="entry name" value="BG_Antigen-Binding_Lectin"/>
</dbReference>
<evidence type="ECO:0000256" key="5">
    <source>
        <dbReference type="ARBA" id="ARBA00022734"/>
    </source>
</evidence>
<comment type="similarity">
    <text evidence="2">Belongs to the fucolectin family.</text>
</comment>
<comment type="subunit">
    <text evidence="3">Homotrimer.</text>
</comment>
<keyword evidence="4" id="KW-0479">Metal-binding</keyword>
<evidence type="ECO:0000256" key="4">
    <source>
        <dbReference type="ARBA" id="ARBA00022723"/>
    </source>
</evidence>
<dbReference type="PANTHER" id="PTHR45713:SF15">
    <property type="entry name" value="F5_8 TYPE C DOMAIN-CONTAINING PROTEIN"/>
    <property type="match status" value="1"/>
</dbReference>
<dbReference type="SUPFAM" id="SSF49785">
    <property type="entry name" value="Galactose-binding domain-like"/>
    <property type="match status" value="2"/>
</dbReference>
<dbReference type="InterPro" id="IPR008979">
    <property type="entry name" value="Galactose-bd-like_sf"/>
</dbReference>